<proteinExistence type="predicted"/>
<protein>
    <submittedName>
        <fullName evidence="1">Uncharacterized protein</fullName>
    </submittedName>
</protein>
<organism evidence="1">
    <name type="scientific">bioreactor metagenome</name>
    <dbReference type="NCBI Taxonomy" id="1076179"/>
    <lineage>
        <taxon>unclassified sequences</taxon>
        <taxon>metagenomes</taxon>
        <taxon>ecological metagenomes</taxon>
    </lineage>
</organism>
<evidence type="ECO:0000313" key="1">
    <source>
        <dbReference type="EMBL" id="MPN02316.1"/>
    </source>
</evidence>
<dbReference type="EMBL" id="VSSQ01048267">
    <property type="protein sequence ID" value="MPN02316.1"/>
    <property type="molecule type" value="Genomic_DNA"/>
</dbReference>
<comment type="caution">
    <text evidence="1">The sequence shown here is derived from an EMBL/GenBank/DDBJ whole genome shotgun (WGS) entry which is preliminary data.</text>
</comment>
<dbReference type="AlphaFoldDB" id="A0A645ELH6"/>
<gene>
    <name evidence="1" type="ORF">SDC9_149532</name>
</gene>
<reference evidence="1" key="1">
    <citation type="submission" date="2019-08" db="EMBL/GenBank/DDBJ databases">
        <authorList>
            <person name="Kucharzyk K."/>
            <person name="Murdoch R.W."/>
            <person name="Higgins S."/>
            <person name="Loffler F."/>
        </authorList>
    </citation>
    <scope>NUCLEOTIDE SEQUENCE</scope>
</reference>
<accession>A0A645ELH6</accession>
<name>A0A645ELH6_9ZZZZ</name>
<sequence>MLLGPEGGTDLVPYGGLLALYGLDRTAQHGLGFTHDLLEGLVAAAYLEHIAFEHGGHLRLGDTATVLLQGAGKGDPSCGGDHLSPLYVIPGVELAYDVVPGALRAQVEPVHLLYQGPLVVPVRRLRSILLQAYGPDIHRVPDIQLVDMGIGFAEILAVVPFPALLLQDVPFCLECLAANVDGALRDLGFGVGRQCRQESPDYQFVELPFVTLHRGRPGSGCGMDRRMVRRSPLPSGRGDLLPGKYLRRLLGEIGILQPLQYAPEAEADGILCVLCPGV</sequence>